<accession>A0ABP3S7T0</accession>
<organism evidence="7 8">
    <name type="scientific">Sporichthya brevicatena</name>
    <dbReference type="NCBI Taxonomy" id="171442"/>
    <lineage>
        <taxon>Bacteria</taxon>
        <taxon>Bacillati</taxon>
        <taxon>Actinomycetota</taxon>
        <taxon>Actinomycetes</taxon>
        <taxon>Sporichthyales</taxon>
        <taxon>Sporichthyaceae</taxon>
        <taxon>Sporichthya</taxon>
    </lineage>
</organism>
<gene>
    <name evidence="7" type="ORF">GCM10009547_35080</name>
</gene>
<dbReference type="InterPro" id="IPR038718">
    <property type="entry name" value="SNF2-like_sf"/>
</dbReference>
<dbReference type="InterPro" id="IPR027417">
    <property type="entry name" value="P-loop_NTPase"/>
</dbReference>
<evidence type="ECO:0000259" key="5">
    <source>
        <dbReference type="PROSITE" id="PS51192"/>
    </source>
</evidence>
<keyword evidence="8" id="KW-1185">Reference proteome</keyword>
<evidence type="ECO:0000256" key="4">
    <source>
        <dbReference type="ARBA" id="ARBA00022840"/>
    </source>
</evidence>
<dbReference type="Gene3D" id="3.40.50.10810">
    <property type="entry name" value="Tandem AAA-ATPase domain"/>
    <property type="match status" value="1"/>
</dbReference>
<feature type="domain" description="Helicase C-terminal" evidence="6">
    <location>
        <begin position="429"/>
        <end position="600"/>
    </location>
</feature>
<name>A0ABP3S7T0_9ACTN</name>
<evidence type="ECO:0000313" key="8">
    <source>
        <dbReference type="Proteomes" id="UP001500957"/>
    </source>
</evidence>
<dbReference type="PROSITE" id="PS51192">
    <property type="entry name" value="HELICASE_ATP_BIND_1"/>
    <property type="match status" value="1"/>
</dbReference>
<dbReference type="Pfam" id="PF00176">
    <property type="entry name" value="SNF2-rel_dom"/>
    <property type="match status" value="1"/>
</dbReference>
<evidence type="ECO:0000256" key="3">
    <source>
        <dbReference type="ARBA" id="ARBA00022806"/>
    </source>
</evidence>
<dbReference type="PANTHER" id="PTHR45766:SF6">
    <property type="entry name" value="SWI_SNF-RELATED MATRIX-ASSOCIATED ACTIN-DEPENDENT REGULATOR OF CHROMATIN SUBFAMILY A-LIKE PROTEIN 1"/>
    <property type="match status" value="1"/>
</dbReference>
<reference evidence="8" key="1">
    <citation type="journal article" date="2019" name="Int. J. Syst. Evol. Microbiol.">
        <title>The Global Catalogue of Microorganisms (GCM) 10K type strain sequencing project: providing services to taxonomists for standard genome sequencing and annotation.</title>
        <authorList>
            <consortium name="The Broad Institute Genomics Platform"/>
            <consortium name="The Broad Institute Genome Sequencing Center for Infectious Disease"/>
            <person name="Wu L."/>
            <person name="Ma J."/>
        </authorList>
    </citation>
    <scope>NUCLEOTIDE SEQUENCE [LARGE SCALE GENOMIC DNA]</scope>
    <source>
        <strain evidence="8">JCM 10671</strain>
    </source>
</reference>
<keyword evidence="2" id="KW-0378">Hydrolase</keyword>
<dbReference type="Pfam" id="PF00271">
    <property type="entry name" value="Helicase_C"/>
    <property type="match status" value="1"/>
</dbReference>
<dbReference type="GO" id="GO:0004386">
    <property type="term" value="F:helicase activity"/>
    <property type="evidence" value="ECO:0007669"/>
    <property type="project" value="UniProtKB-KW"/>
</dbReference>
<dbReference type="CDD" id="cd18793">
    <property type="entry name" value="SF2_C_SNF"/>
    <property type="match status" value="1"/>
</dbReference>
<keyword evidence="3 7" id="KW-0347">Helicase</keyword>
<dbReference type="EMBL" id="BAAAHE010000032">
    <property type="protein sequence ID" value="GAA0628431.1"/>
    <property type="molecule type" value="Genomic_DNA"/>
</dbReference>
<dbReference type="SUPFAM" id="SSF52540">
    <property type="entry name" value="P-loop containing nucleoside triphosphate hydrolases"/>
    <property type="match status" value="2"/>
</dbReference>
<comment type="caution">
    <text evidence="7">The sequence shown here is derived from an EMBL/GenBank/DDBJ whole genome shotgun (WGS) entry which is preliminary data.</text>
</comment>
<dbReference type="PROSITE" id="PS51194">
    <property type="entry name" value="HELICASE_CTER"/>
    <property type="match status" value="1"/>
</dbReference>
<dbReference type="InterPro" id="IPR000330">
    <property type="entry name" value="SNF2_N"/>
</dbReference>
<dbReference type="SMART" id="SM00490">
    <property type="entry name" value="HELICc"/>
    <property type="match status" value="1"/>
</dbReference>
<sequence>MTVQDEFRAAPGSIVQVRDEEWLVTEVVRDGDGWVVHCQGLTELVRDTSAIFATVLDEVVVLDPADATVVADTSPSYTRSRLWLEAMLRKSPVPLTDPELSVATRGLSDALGYQQEAVRKALDPSNLRPRILLADAVGLGKTIEIGMILAELVRRGRGERILVVTPRHVLEQMQGELWNRFALPFVRLDSTGIQRIRQKLPANRNPFTYYKRVIISIDTLKADRYLAHLQKQRWDAVVIDESHNVTNAAAQNNRLARLLAARTDALILASATPHNGKKESFAELVRMLDPSAVRPDGELVESEVQRLVIRRHRHSPEVAQVVGSDWAERLEPRNILVDASPAENAVAEELEQVWLHPESGRSPYSGSNAALFPWTLAKAFLSSPAALRETIKERTRRLAKDPDPAAEREIAALANLDALAAKADGSSAKYDRLVQYLREIGVGPGESMRAVVFAERVPTLKWLTAALRKDLKLGAESVVLMHGGLTDDEQQRIVDSFKQSSSAIRVLVTGDVASEGVNLHSQCHHLIHFDIPWSLIRIEQRNGRIDRYGQKHRPQITTLLLHPTTERFAGDIRVLTKLVDKEHEAHTALGDVASLMGKYDVDAEEDVIRKVLAGQAKLDDEIAPVETVAAQPTVAGIMARLKSAAAAAPAAPPPTAPIGIFPTELDFLRTALHAFMPTPAATGENGVGWQEHTGHAVAQFAPPADLRQRLEVLPQTYLAERRVMTELKLATSVQRGRTSLAEALADDSPSSWPEAHYLAPLHPVLEWAADRALAHLNRNEVFAVRSDTDDIVVLLQGMLTNARGHVVAANALLARFPNPENLDFVLVEPHARAVDGLAAAGFTGAPVNAADLTDVHVLTRFIAPAVRDADKHLETLVVEADRATRERVQQWIDRTAGWEDDAAGLTQRQELKERRRAVADERQLATAMLPERRLVRPLLVVVPKGLDLDTLTARAGQDGGA</sequence>
<dbReference type="Proteomes" id="UP001500957">
    <property type="component" value="Unassembled WGS sequence"/>
</dbReference>
<dbReference type="InterPro" id="IPR014001">
    <property type="entry name" value="Helicase_ATP-bd"/>
</dbReference>
<dbReference type="SMART" id="SM00487">
    <property type="entry name" value="DEXDc"/>
    <property type="match status" value="1"/>
</dbReference>
<proteinExistence type="predicted"/>
<evidence type="ECO:0000256" key="1">
    <source>
        <dbReference type="ARBA" id="ARBA00022741"/>
    </source>
</evidence>
<dbReference type="InterPro" id="IPR001650">
    <property type="entry name" value="Helicase_C-like"/>
</dbReference>
<feature type="domain" description="Helicase ATP-binding" evidence="5">
    <location>
        <begin position="122"/>
        <end position="291"/>
    </location>
</feature>
<protein>
    <submittedName>
        <fullName evidence="7">DEAD/DEAH box helicase</fullName>
    </submittedName>
</protein>
<dbReference type="PANTHER" id="PTHR45766">
    <property type="entry name" value="DNA ANNEALING HELICASE AND ENDONUCLEASE ZRANB3 FAMILY MEMBER"/>
    <property type="match status" value="1"/>
</dbReference>
<dbReference type="CDD" id="cd18011">
    <property type="entry name" value="DEXDc_RapA"/>
    <property type="match status" value="1"/>
</dbReference>
<keyword evidence="4" id="KW-0067">ATP-binding</keyword>
<evidence type="ECO:0000259" key="6">
    <source>
        <dbReference type="PROSITE" id="PS51194"/>
    </source>
</evidence>
<dbReference type="InterPro" id="IPR057342">
    <property type="entry name" value="DEXDc_RapA"/>
</dbReference>
<evidence type="ECO:0000256" key="2">
    <source>
        <dbReference type="ARBA" id="ARBA00022801"/>
    </source>
</evidence>
<dbReference type="InterPro" id="IPR049730">
    <property type="entry name" value="SNF2/RAD54-like_C"/>
</dbReference>
<evidence type="ECO:0000313" key="7">
    <source>
        <dbReference type="EMBL" id="GAA0628431.1"/>
    </source>
</evidence>
<dbReference type="Gene3D" id="3.40.50.300">
    <property type="entry name" value="P-loop containing nucleotide triphosphate hydrolases"/>
    <property type="match status" value="1"/>
</dbReference>
<keyword evidence="1" id="KW-0547">Nucleotide-binding</keyword>